<protein>
    <submittedName>
        <fullName evidence="2">Nuclear receptor domain-containing protein</fullName>
    </submittedName>
</protein>
<proteinExistence type="predicted"/>
<dbReference type="WBParaSite" id="RSKR_0000909650.1">
    <property type="protein sequence ID" value="RSKR_0000909650.1"/>
    <property type="gene ID" value="RSKR_0000909650"/>
</dbReference>
<sequence>MSDKLAKSGDEANKNNEYIYNSKKKCNLTECRFQIADNEELSNISSKGIDNKRKLNDITHGVELRFRTCDACGISYMTEHTEISLIVCSDCERFFEINWRRQILGTCKFTSDCNIAHQVDFGRKMCYSCRLAKLFELKLDKTKKYVTFIENATRLVEEAYRNEIWKKNPPNVYGIFVEDSNL</sequence>
<dbReference type="Proteomes" id="UP000095286">
    <property type="component" value="Unplaced"/>
</dbReference>
<reference evidence="2" key="1">
    <citation type="submission" date="2016-11" db="UniProtKB">
        <authorList>
            <consortium name="WormBaseParasite"/>
        </authorList>
    </citation>
    <scope>IDENTIFICATION</scope>
    <source>
        <strain evidence="2">KR3021</strain>
    </source>
</reference>
<accession>A0AC35U927</accession>
<evidence type="ECO:0000313" key="1">
    <source>
        <dbReference type="Proteomes" id="UP000095286"/>
    </source>
</evidence>
<organism evidence="1 2">
    <name type="scientific">Rhabditophanes sp. KR3021</name>
    <dbReference type="NCBI Taxonomy" id="114890"/>
    <lineage>
        <taxon>Eukaryota</taxon>
        <taxon>Metazoa</taxon>
        <taxon>Ecdysozoa</taxon>
        <taxon>Nematoda</taxon>
        <taxon>Chromadorea</taxon>
        <taxon>Rhabditida</taxon>
        <taxon>Tylenchina</taxon>
        <taxon>Panagrolaimomorpha</taxon>
        <taxon>Strongyloidoidea</taxon>
        <taxon>Alloionematidae</taxon>
        <taxon>Rhabditophanes</taxon>
    </lineage>
</organism>
<name>A0AC35U927_9BILA</name>
<evidence type="ECO:0000313" key="2">
    <source>
        <dbReference type="WBParaSite" id="RSKR_0000909650.1"/>
    </source>
</evidence>